<dbReference type="OrthoDB" id="5293819at2"/>
<evidence type="ECO:0000259" key="1">
    <source>
        <dbReference type="Pfam" id="PF06983"/>
    </source>
</evidence>
<dbReference type="RefSeq" id="WP_142820601.1">
    <property type="nucleotide sequence ID" value="NZ_CP035503.1"/>
</dbReference>
<dbReference type="InterPro" id="IPR009725">
    <property type="entry name" value="3_dmu_93_MTrfase"/>
</dbReference>
<dbReference type="PANTHER" id="PTHR33990">
    <property type="entry name" value="PROTEIN YJDN-RELATED"/>
    <property type="match status" value="1"/>
</dbReference>
<accession>A0A515DFB9</accession>
<dbReference type="Proteomes" id="UP000316798">
    <property type="component" value="Chromosome"/>
</dbReference>
<dbReference type="Gene3D" id="3.10.180.10">
    <property type="entry name" value="2,3-Dihydroxybiphenyl 1,2-Dioxygenase, domain 1"/>
    <property type="match status" value="1"/>
</dbReference>
<evidence type="ECO:0000313" key="3">
    <source>
        <dbReference type="Proteomes" id="UP000316798"/>
    </source>
</evidence>
<keyword evidence="3" id="KW-1185">Reference proteome</keyword>
<reference evidence="2 3" key="1">
    <citation type="submission" date="2019-01" db="EMBL/GenBank/DDBJ databases">
        <title>Genomic insights into a novel species Rhodoferax sp.</title>
        <authorList>
            <person name="Jin L."/>
        </authorList>
    </citation>
    <scope>NUCLEOTIDE SEQUENCE [LARGE SCALE GENOMIC DNA]</scope>
    <source>
        <strain evidence="2 3">CHu59-6-5</strain>
    </source>
</reference>
<feature type="domain" description="PhnB-like" evidence="1">
    <location>
        <begin position="2"/>
        <end position="116"/>
    </location>
</feature>
<sequence>MQKITPCLWFDGQAEEAASFYVSVFKNSRILGLNRYGEGAPLPAGTVLTVRFELDGQAFVALNGTPDFPFSPAISLVVNCASQSEVDDYWQKLSAHQEREQCGWLMDKYGVSWQIVPVALQQMLGSEDPARSQRVMTALMAMKKLDIAALQSAYDGR</sequence>
<dbReference type="CDD" id="cd06588">
    <property type="entry name" value="PhnB_like"/>
    <property type="match status" value="1"/>
</dbReference>
<dbReference type="SUPFAM" id="SSF54593">
    <property type="entry name" value="Glyoxalase/Bleomycin resistance protein/Dihydroxybiphenyl dioxygenase"/>
    <property type="match status" value="1"/>
</dbReference>
<gene>
    <name evidence="2" type="ORF">EUB48_18705</name>
</gene>
<dbReference type="EMBL" id="CP035503">
    <property type="protein sequence ID" value="QDL39103.1"/>
    <property type="molecule type" value="Genomic_DNA"/>
</dbReference>
<protein>
    <submittedName>
        <fullName evidence="2">VOC family protein</fullName>
    </submittedName>
</protein>
<evidence type="ECO:0000313" key="2">
    <source>
        <dbReference type="EMBL" id="QDL39103.1"/>
    </source>
</evidence>
<dbReference type="PANTHER" id="PTHR33990:SF2">
    <property type="entry name" value="PHNB-LIKE DOMAIN-CONTAINING PROTEIN"/>
    <property type="match status" value="1"/>
</dbReference>
<name>A0A515DFB9_9BURK</name>
<organism evidence="2 3">
    <name type="scientific">Rhodoferax sediminis</name>
    <dbReference type="NCBI Taxonomy" id="2509614"/>
    <lineage>
        <taxon>Bacteria</taxon>
        <taxon>Pseudomonadati</taxon>
        <taxon>Pseudomonadota</taxon>
        <taxon>Betaproteobacteria</taxon>
        <taxon>Burkholderiales</taxon>
        <taxon>Comamonadaceae</taxon>
        <taxon>Rhodoferax</taxon>
    </lineage>
</organism>
<dbReference type="AlphaFoldDB" id="A0A515DFB9"/>
<dbReference type="KEGG" id="rhf:EUB48_18705"/>
<dbReference type="InterPro" id="IPR029068">
    <property type="entry name" value="Glyas_Bleomycin-R_OHBP_Dase"/>
</dbReference>
<dbReference type="InterPro" id="IPR028973">
    <property type="entry name" value="PhnB-like"/>
</dbReference>
<dbReference type="Pfam" id="PF06983">
    <property type="entry name" value="3-dmu-9_3-mt"/>
    <property type="match status" value="1"/>
</dbReference>
<proteinExistence type="predicted"/>
<dbReference type="PIRSF" id="PIRSF021700">
    <property type="entry name" value="3_dmu_93_MTrfase"/>
    <property type="match status" value="1"/>
</dbReference>